<evidence type="ECO:0000313" key="2">
    <source>
        <dbReference type="EMBL" id="SHM06265.1"/>
    </source>
</evidence>
<keyword evidence="2" id="KW-0167">Capsid protein</keyword>
<dbReference type="AlphaFoldDB" id="A0A1M7FQN4"/>
<dbReference type="EMBL" id="FRCP01000006">
    <property type="protein sequence ID" value="SHM06265.1"/>
    <property type="molecule type" value="Genomic_DNA"/>
</dbReference>
<dbReference type="InterPro" id="IPR024207">
    <property type="entry name" value="CotJB_dom"/>
</dbReference>
<organism evidence="2 3">
    <name type="scientific">Anaerosporobacter mobilis DSM 15930</name>
    <dbReference type="NCBI Taxonomy" id="1120996"/>
    <lineage>
        <taxon>Bacteria</taxon>
        <taxon>Bacillati</taxon>
        <taxon>Bacillota</taxon>
        <taxon>Clostridia</taxon>
        <taxon>Lachnospirales</taxon>
        <taxon>Lachnospiraceae</taxon>
        <taxon>Anaerosporobacter</taxon>
    </lineage>
</organism>
<gene>
    <name evidence="2" type="ORF">SAMN02746066_00588</name>
</gene>
<sequence length="85" mass="10477">MKEINKEELFYKIQSVSFAMEDVRLYLDTHPDDIAACEYYDAYKKIRTKSVNQYNRFFDPLDAYNIKREEYWSWCTKPWPWEGED</sequence>
<name>A0A1M7FQN4_9FIRM</name>
<feature type="domain" description="Protein CotJB" evidence="1">
    <location>
        <begin position="8"/>
        <end position="82"/>
    </location>
</feature>
<protein>
    <submittedName>
        <fullName evidence="2">Spore coat protein JB</fullName>
    </submittedName>
</protein>
<reference evidence="2 3" key="1">
    <citation type="submission" date="2016-11" db="EMBL/GenBank/DDBJ databases">
        <authorList>
            <person name="Jaros S."/>
            <person name="Januszkiewicz K."/>
            <person name="Wedrychowicz H."/>
        </authorList>
    </citation>
    <scope>NUCLEOTIDE SEQUENCE [LARGE SCALE GENOMIC DNA]</scope>
    <source>
        <strain evidence="2 3">DSM 15930</strain>
    </source>
</reference>
<dbReference type="OrthoDB" id="9804099at2"/>
<evidence type="ECO:0000259" key="1">
    <source>
        <dbReference type="Pfam" id="PF12652"/>
    </source>
</evidence>
<dbReference type="Pfam" id="PF12652">
    <property type="entry name" value="CotJB"/>
    <property type="match status" value="1"/>
</dbReference>
<keyword evidence="2" id="KW-0946">Virion</keyword>
<proteinExistence type="predicted"/>
<dbReference type="STRING" id="1120996.SAMN02746066_00588"/>
<evidence type="ECO:0000313" key="3">
    <source>
        <dbReference type="Proteomes" id="UP000184038"/>
    </source>
</evidence>
<dbReference type="Proteomes" id="UP000184038">
    <property type="component" value="Unassembled WGS sequence"/>
</dbReference>
<keyword evidence="3" id="KW-1185">Reference proteome</keyword>
<dbReference type="RefSeq" id="WP_084139054.1">
    <property type="nucleotide sequence ID" value="NZ_FRCP01000006.1"/>
</dbReference>
<accession>A0A1M7FQN4</accession>